<name>A0A2P7S7P3_9HYPH</name>
<proteinExistence type="inferred from homology"/>
<evidence type="ECO:0000256" key="1">
    <source>
        <dbReference type="ARBA" id="ARBA00004442"/>
    </source>
</evidence>
<dbReference type="PANTHER" id="PTHR38776:SF1">
    <property type="entry name" value="MLTA-INTERACTING PROTEIN-RELATED"/>
    <property type="match status" value="1"/>
</dbReference>
<evidence type="ECO:0000313" key="7">
    <source>
        <dbReference type="EMBL" id="PSJ58493.1"/>
    </source>
</evidence>
<evidence type="ECO:0000256" key="5">
    <source>
        <dbReference type="ARBA" id="ARBA00023237"/>
    </source>
</evidence>
<dbReference type="Pfam" id="PF06629">
    <property type="entry name" value="MipA"/>
    <property type="match status" value="1"/>
</dbReference>
<comment type="subcellular location">
    <subcellularLocation>
        <location evidence="1">Cell outer membrane</location>
    </subcellularLocation>
</comment>
<keyword evidence="4" id="KW-0472">Membrane</keyword>
<dbReference type="GO" id="GO:0009279">
    <property type="term" value="C:cell outer membrane"/>
    <property type="evidence" value="ECO:0007669"/>
    <property type="project" value="UniProtKB-SubCell"/>
</dbReference>
<dbReference type="Proteomes" id="UP000240653">
    <property type="component" value="Unassembled WGS sequence"/>
</dbReference>
<keyword evidence="5" id="KW-0998">Cell outer membrane</keyword>
<dbReference type="InterPro" id="IPR010583">
    <property type="entry name" value="MipA"/>
</dbReference>
<accession>A0A2P7S7P3</accession>
<reference evidence="7 8" key="1">
    <citation type="submission" date="2018-03" db="EMBL/GenBank/DDBJ databases">
        <title>The draft genome of Mesorhizobium soli JCM 19897.</title>
        <authorList>
            <person name="Li L."/>
            <person name="Liu L."/>
            <person name="Liang L."/>
            <person name="Wang T."/>
            <person name="Zhang X."/>
        </authorList>
    </citation>
    <scope>NUCLEOTIDE SEQUENCE [LARGE SCALE GENOMIC DNA]</scope>
    <source>
        <strain evidence="7 8">JCM 19897</strain>
    </source>
</reference>
<feature type="signal peptide" evidence="6">
    <location>
        <begin position="1"/>
        <end position="26"/>
    </location>
</feature>
<gene>
    <name evidence="7" type="ORF">C7I85_18980</name>
</gene>
<keyword evidence="8" id="KW-1185">Reference proteome</keyword>
<feature type="chain" id="PRO_5015121386" evidence="6">
    <location>
        <begin position="27"/>
        <end position="267"/>
    </location>
</feature>
<comment type="similarity">
    <text evidence="2">Belongs to the MipA/OmpV family.</text>
</comment>
<keyword evidence="3 6" id="KW-0732">Signal</keyword>
<evidence type="ECO:0000256" key="2">
    <source>
        <dbReference type="ARBA" id="ARBA00005722"/>
    </source>
</evidence>
<dbReference type="EMBL" id="PXYL01000010">
    <property type="protein sequence ID" value="PSJ58493.1"/>
    <property type="molecule type" value="Genomic_DNA"/>
</dbReference>
<sequence length="267" mass="28713">MVFWNRMSAALSVAVVLGFSSGSAAADSWFSGDWYLQVGAAGFRAPKFEGAKGHIFSASPLISLGRAGSQVRFTSRNDNMSFSLLDVGTLRAGPVGKIVWGRSSGDAELKGLDSVKWGAEAGVFAEVYPTDWLRIRGEVRRGFRSHSGVVTDVFVDAFQDVTPTVRISGGPRLQVGSAKYLDAYYGVTPAESARSGLRPYKSDTSLSAVGVGGEIKWRTTDAITTSAFGEYRRLMGSARDSSLVRQRGSANQLMLGVSATYRFDFTM</sequence>
<organism evidence="7 8">
    <name type="scientific">Pseudaminobacter soli</name>
    <name type="common">ex Li et al. 2025</name>
    <dbReference type="NCBI Taxonomy" id="1295366"/>
    <lineage>
        <taxon>Bacteria</taxon>
        <taxon>Pseudomonadati</taxon>
        <taxon>Pseudomonadota</taxon>
        <taxon>Alphaproteobacteria</taxon>
        <taxon>Hyphomicrobiales</taxon>
        <taxon>Phyllobacteriaceae</taxon>
        <taxon>Pseudaminobacter</taxon>
    </lineage>
</organism>
<comment type="caution">
    <text evidence="7">The sequence shown here is derived from an EMBL/GenBank/DDBJ whole genome shotgun (WGS) entry which is preliminary data.</text>
</comment>
<dbReference type="AlphaFoldDB" id="A0A2P7S7P3"/>
<evidence type="ECO:0000256" key="6">
    <source>
        <dbReference type="SAM" id="SignalP"/>
    </source>
</evidence>
<evidence type="ECO:0000256" key="3">
    <source>
        <dbReference type="ARBA" id="ARBA00022729"/>
    </source>
</evidence>
<dbReference type="PANTHER" id="PTHR38776">
    <property type="entry name" value="MLTA-INTERACTING PROTEIN-RELATED"/>
    <property type="match status" value="1"/>
</dbReference>
<evidence type="ECO:0000256" key="4">
    <source>
        <dbReference type="ARBA" id="ARBA00023136"/>
    </source>
</evidence>
<evidence type="ECO:0000313" key="8">
    <source>
        <dbReference type="Proteomes" id="UP000240653"/>
    </source>
</evidence>
<dbReference type="OrthoDB" id="5462484at2"/>
<protein>
    <submittedName>
        <fullName evidence="7">Scaffolding protein</fullName>
    </submittedName>
</protein>